<evidence type="ECO:0000313" key="1">
    <source>
        <dbReference type="EMBL" id="EAU48748.1"/>
    </source>
</evidence>
<accession>Q0FW04</accession>
<dbReference type="EMBL" id="AATQ01000001">
    <property type="protein sequence ID" value="EAU48748.1"/>
    <property type="molecule type" value="Genomic_DNA"/>
</dbReference>
<protein>
    <submittedName>
        <fullName evidence="1">Uncharacterized protein</fullName>
    </submittedName>
</protein>
<dbReference type="Proteomes" id="UP000006230">
    <property type="component" value="Unassembled WGS sequence"/>
</dbReference>
<reference evidence="1 2" key="1">
    <citation type="journal article" date="2010" name="J. Bacteriol.">
        <title>Genome sequences of Pelagibaca bermudensis HTCC2601T and Maritimibacter alkaliphilus HTCC2654T, the type strains of two marine Roseobacter genera.</title>
        <authorList>
            <person name="Thrash J.C."/>
            <person name="Cho J.C."/>
            <person name="Ferriera S."/>
            <person name="Johnson J."/>
            <person name="Vergin K.L."/>
            <person name="Giovannoni S.J."/>
        </authorList>
    </citation>
    <scope>NUCLEOTIDE SEQUENCE [LARGE SCALE GENOMIC DNA]</scope>
    <source>
        <strain evidence="2">DSM 26914 / JCM 13377 / KCTC 12554 / HTCC2601</strain>
    </source>
</reference>
<dbReference type="HOGENOM" id="CLU_3426637_0_0_5"/>
<proteinExistence type="predicted"/>
<gene>
    <name evidence="1" type="ORF">R2601_04208</name>
</gene>
<keyword evidence="2" id="KW-1185">Reference proteome</keyword>
<evidence type="ECO:0000313" key="2">
    <source>
        <dbReference type="Proteomes" id="UP000006230"/>
    </source>
</evidence>
<name>Q0FW04_SALBH</name>
<organism evidence="1 2">
    <name type="scientific">Salipiger bermudensis (strain DSM 26914 / JCM 13377 / KCTC 12554 / HTCC2601)</name>
    <name type="common">Pelagibaca bermudensis</name>
    <dbReference type="NCBI Taxonomy" id="314265"/>
    <lineage>
        <taxon>Bacteria</taxon>
        <taxon>Pseudomonadati</taxon>
        <taxon>Pseudomonadota</taxon>
        <taxon>Alphaproteobacteria</taxon>
        <taxon>Rhodobacterales</taxon>
        <taxon>Roseobacteraceae</taxon>
        <taxon>Salipiger</taxon>
    </lineage>
</organism>
<sequence>MIRDFFAKLFGGQAHGHAVHH</sequence>
<dbReference type="AlphaFoldDB" id="Q0FW04"/>
<comment type="caution">
    <text evidence="1">The sequence shown here is derived from an EMBL/GenBank/DDBJ whole genome shotgun (WGS) entry which is preliminary data.</text>
</comment>